<keyword evidence="3" id="KW-1003">Cell membrane</keyword>
<evidence type="ECO:0000313" key="9">
    <source>
        <dbReference type="EMBL" id="TCS77182.1"/>
    </source>
</evidence>
<keyword evidence="10" id="KW-1185">Reference proteome</keyword>
<evidence type="ECO:0000313" key="10">
    <source>
        <dbReference type="Proteomes" id="UP000295726"/>
    </source>
</evidence>
<dbReference type="OrthoDB" id="27560at2"/>
<feature type="domain" description="ABC transmembrane type-1" evidence="8">
    <location>
        <begin position="72"/>
        <end position="263"/>
    </location>
</feature>
<feature type="transmembrane region" description="Helical" evidence="7">
    <location>
        <begin position="76"/>
        <end position="95"/>
    </location>
</feature>
<proteinExistence type="inferred from homology"/>
<dbReference type="CDD" id="cd06261">
    <property type="entry name" value="TM_PBP2"/>
    <property type="match status" value="1"/>
</dbReference>
<evidence type="ECO:0000256" key="6">
    <source>
        <dbReference type="ARBA" id="ARBA00023136"/>
    </source>
</evidence>
<dbReference type="EMBL" id="SLZZ01000019">
    <property type="protein sequence ID" value="TCS77182.1"/>
    <property type="molecule type" value="Genomic_DNA"/>
</dbReference>
<dbReference type="InterPro" id="IPR000515">
    <property type="entry name" value="MetI-like"/>
</dbReference>
<dbReference type="PROSITE" id="PS50928">
    <property type="entry name" value="ABC_TM1"/>
    <property type="match status" value="1"/>
</dbReference>
<name>A0A4V2URD0_9FIRM</name>
<dbReference type="GO" id="GO:0005886">
    <property type="term" value="C:plasma membrane"/>
    <property type="evidence" value="ECO:0007669"/>
    <property type="project" value="UniProtKB-SubCell"/>
</dbReference>
<evidence type="ECO:0000256" key="4">
    <source>
        <dbReference type="ARBA" id="ARBA00022692"/>
    </source>
</evidence>
<sequence>MVGGYKRPTKVILSILLILGGLFAGFPVLWMLVSSLKSNTEIFSWPPKFIDKSFSMRSYIEILTDSEKVRYFLNSYFVSACVVILTLVIGIMAAYAFSRFDFPLKGVINTIIVSVQAVPAIVLLIPYLSLIVTMKLFNTYWALILTYLVFTLPYCILMITGYFNTLSTDLDEAVMMDGGSRMKALWRILVPISVPGLVSVGMYTFMQAWNEYLFALALTQTANMRTIPVGINMLMGQHTYDWSQMMAMSFLGSIPVLLLFIFFQKYFIAGMSSGAIKG</sequence>
<feature type="transmembrane region" description="Helical" evidence="7">
    <location>
        <begin position="140"/>
        <end position="163"/>
    </location>
</feature>
<dbReference type="PANTHER" id="PTHR32243">
    <property type="entry name" value="MALTOSE TRANSPORT SYSTEM PERMEASE-RELATED"/>
    <property type="match status" value="1"/>
</dbReference>
<dbReference type="InterPro" id="IPR050901">
    <property type="entry name" value="BP-dep_ABC_trans_perm"/>
</dbReference>
<reference evidence="9 10" key="1">
    <citation type="submission" date="2019-03" db="EMBL/GenBank/DDBJ databases">
        <title>Genomic Encyclopedia of Type Strains, Phase IV (KMG-IV): sequencing the most valuable type-strain genomes for metagenomic binning, comparative biology and taxonomic classification.</title>
        <authorList>
            <person name="Goeker M."/>
        </authorList>
    </citation>
    <scope>NUCLEOTIDE SEQUENCE [LARGE SCALE GENOMIC DNA]</scope>
    <source>
        <strain evidence="9 10">DSM 29489</strain>
    </source>
</reference>
<keyword evidence="5 7" id="KW-1133">Transmembrane helix</keyword>
<keyword evidence="2 7" id="KW-0813">Transport</keyword>
<comment type="subcellular location">
    <subcellularLocation>
        <location evidence="1 7">Cell membrane</location>
        <topology evidence="1 7">Multi-pass membrane protein</topology>
    </subcellularLocation>
</comment>
<gene>
    <name evidence="9" type="ORF">EDD59_11912</name>
</gene>
<dbReference type="SUPFAM" id="SSF161098">
    <property type="entry name" value="MetI-like"/>
    <property type="match status" value="1"/>
</dbReference>
<feature type="transmembrane region" description="Helical" evidence="7">
    <location>
        <begin position="184"/>
        <end position="206"/>
    </location>
</feature>
<dbReference type="AlphaFoldDB" id="A0A4V2URD0"/>
<dbReference type="GO" id="GO:0055085">
    <property type="term" value="P:transmembrane transport"/>
    <property type="evidence" value="ECO:0007669"/>
    <property type="project" value="InterPro"/>
</dbReference>
<dbReference type="PANTHER" id="PTHR32243:SF18">
    <property type="entry name" value="INNER MEMBRANE ABC TRANSPORTER PERMEASE PROTEIN YCJP"/>
    <property type="match status" value="1"/>
</dbReference>
<evidence type="ECO:0000256" key="1">
    <source>
        <dbReference type="ARBA" id="ARBA00004651"/>
    </source>
</evidence>
<organism evidence="9 10">
    <name type="scientific">Muricomes intestini</name>
    <dbReference type="NCBI Taxonomy" id="1796634"/>
    <lineage>
        <taxon>Bacteria</taxon>
        <taxon>Bacillati</taxon>
        <taxon>Bacillota</taxon>
        <taxon>Clostridia</taxon>
        <taxon>Lachnospirales</taxon>
        <taxon>Lachnospiraceae</taxon>
        <taxon>Muricomes</taxon>
    </lineage>
</organism>
<dbReference type="InterPro" id="IPR035906">
    <property type="entry name" value="MetI-like_sf"/>
</dbReference>
<keyword evidence="4 7" id="KW-0812">Transmembrane</keyword>
<comment type="caution">
    <text evidence="9">The sequence shown here is derived from an EMBL/GenBank/DDBJ whole genome shotgun (WGS) entry which is preliminary data.</text>
</comment>
<feature type="transmembrane region" description="Helical" evidence="7">
    <location>
        <begin position="242"/>
        <end position="263"/>
    </location>
</feature>
<feature type="transmembrane region" description="Helical" evidence="7">
    <location>
        <begin position="12"/>
        <end position="33"/>
    </location>
</feature>
<comment type="similarity">
    <text evidence="7">Belongs to the binding-protein-dependent transport system permease family.</text>
</comment>
<evidence type="ECO:0000256" key="2">
    <source>
        <dbReference type="ARBA" id="ARBA00022448"/>
    </source>
</evidence>
<evidence type="ECO:0000256" key="7">
    <source>
        <dbReference type="RuleBase" id="RU363032"/>
    </source>
</evidence>
<dbReference type="Gene3D" id="1.10.3720.10">
    <property type="entry name" value="MetI-like"/>
    <property type="match status" value="1"/>
</dbReference>
<evidence type="ECO:0000259" key="8">
    <source>
        <dbReference type="PROSITE" id="PS50928"/>
    </source>
</evidence>
<keyword evidence="6 7" id="KW-0472">Membrane</keyword>
<feature type="transmembrane region" description="Helical" evidence="7">
    <location>
        <begin position="107"/>
        <end position="128"/>
    </location>
</feature>
<evidence type="ECO:0000256" key="3">
    <source>
        <dbReference type="ARBA" id="ARBA00022475"/>
    </source>
</evidence>
<protein>
    <submittedName>
        <fullName evidence="9">Carbohydrate ABC transporter membrane protein 2 (CUT1 family)</fullName>
    </submittedName>
</protein>
<dbReference type="Pfam" id="PF00528">
    <property type="entry name" value="BPD_transp_1"/>
    <property type="match status" value="1"/>
</dbReference>
<accession>A0A4V2URD0</accession>
<dbReference type="RefSeq" id="WP_132382394.1">
    <property type="nucleotide sequence ID" value="NZ_SLZZ01000019.1"/>
</dbReference>
<dbReference type="Proteomes" id="UP000295726">
    <property type="component" value="Unassembled WGS sequence"/>
</dbReference>
<evidence type="ECO:0000256" key="5">
    <source>
        <dbReference type="ARBA" id="ARBA00022989"/>
    </source>
</evidence>